<proteinExistence type="predicted"/>
<organism evidence="1 2">
    <name type="scientific">Oryza sativa subsp. japonica</name>
    <name type="common">Rice</name>
    <dbReference type="NCBI Taxonomy" id="39947"/>
    <lineage>
        <taxon>Eukaryota</taxon>
        <taxon>Viridiplantae</taxon>
        <taxon>Streptophyta</taxon>
        <taxon>Embryophyta</taxon>
        <taxon>Tracheophyta</taxon>
        <taxon>Spermatophyta</taxon>
        <taxon>Magnoliopsida</taxon>
        <taxon>Liliopsida</taxon>
        <taxon>Poales</taxon>
        <taxon>Poaceae</taxon>
        <taxon>BOP clade</taxon>
        <taxon>Oryzoideae</taxon>
        <taxon>Oryzeae</taxon>
        <taxon>Oryzinae</taxon>
        <taxon>Oryza</taxon>
        <taxon>Oryza sativa</taxon>
    </lineage>
</organism>
<sequence>MPFWHRPDNMYDGMSSLKLQDEDCHHLLVATSRRRCGELSERRWCNASFQTPADEENTLADWWLATRRCFRTSYRTDFDSAFMLICWLIWKERNAKIFQHVSKTLDQLAEDIKEEIAVWGVAGIFSQFRE</sequence>
<dbReference type="PANTHER" id="PTHR47746">
    <property type="entry name" value="ZF-RVT DOMAIN-CONTAINING PROTEIN"/>
    <property type="match status" value="1"/>
</dbReference>
<dbReference type="Proteomes" id="UP000000763">
    <property type="component" value="Chromosome 5"/>
</dbReference>
<evidence type="ECO:0000313" key="2">
    <source>
        <dbReference type="Proteomes" id="UP000000763"/>
    </source>
</evidence>
<dbReference type="EMBL" id="AP008211">
    <property type="protein sequence ID" value="BAH92918.1"/>
    <property type="molecule type" value="Genomic_DNA"/>
</dbReference>
<evidence type="ECO:0000313" key="1">
    <source>
        <dbReference type="EMBL" id="BAH92918.1"/>
    </source>
</evidence>
<dbReference type="KEGG" id="dosa:Os05g0124600"/>
<reference evidence="2" key="2">
    <citation type="journal article" date="2008" name="Nucleic Acids Res.">
        <title>The rice annotation project database (RAP-DB): 2008 update.</title>
        <authorList>
            <consortium name="The rice annotation project (RAP)"/>
        </authorList>
    </citation>
    <scope>GENOME REANNOTATION</scope>
    <source>
        <strain evidence="2">cv. Nipponbare</strain>
    </source>
</reference>
<accession>C7J2B5</accession>
<dbReference type="PANTHER" id="PTHR47746:SF90">
    <property type="entry name" value="OS02G0155201 PROTEIN"/>
    <property type="match status" value="1"/>
</dbReference>
<name>C7J2B5_ORYSJ</name>
<protein>
    <submittedName>
        <fullName evidence="1">Os05g0124600 protein</fullName>
    </submittedName>
</protein>
<dbReference type="AlphaFoldDB" id="C7J2B5"/>
<reference evidence="1 2" key="1">
    <citation type="journal article" date="2005" name="Nature">
        <title>The map-based sequence of the rice genome.</title>
        <authorList>
            <consortium name="International rice genome sequencing project (IRGSP)"/>
            <person name="Matsumoto T."/>
            <person name="Wu J."/>
            <person name="Kanamori H."/>
            <person name="Katayose Y."/>
            <person name="Fujisawa M."/>
            <person name="Namiki N."/>
            <person name="Mizuno H."/>
            <person name="Yamamoto K."/>
            <person name="Antonio B.A."/>
            <person name="Baba T."/>
            <person name="Sakata K."/>
            <person name="Nagamura Y."/>
            <person name="Aoki H."/>
            <person name="Arikawa K."/>
            <person name="Arita K."/>
            <person name="Bito T."/>
            <person name="Chiden Y."/>
            <person name="Fujitsuka N."/>
            <person name="Fukunaka R."/>
            <person name="Hamada M."/>
            <person name="Harada C."/>
            <person name="Hayashi A."/>
            <person name="Hijishita S."/>
            <person name="Honda M."/>
            <person name="Hosokawa S."/>
            <person name="Ichikawa Y."/>
            <person name="Idonuma A."/>
            <person name="Iijima M."/>
            <person name="Ikeda M."/>
            <person name="Ikeno M."/>
            <person name="Ito K."/>
            <person name="Ito S."/>
            <person name="Ito T."/>
            <person name="Ito Y."/>
            <person name="Ito Y."/>
            <person name="Iwabuchi A."/>
            <person name="Kamiya K."/>
            <person name="Karasawa W."/>
            <person name="Kurita K."/>
            <person name="Katagiri S."/>
            <person name="Kikuta A."/>
            <person name="Kobayashi H."/>
            <person name="Kobayashi N."/>
            <person name="Machita K."/>
            <person name="Maehara T."/>
            <person name="Masukawa M."/>
            <person name="Mizubayashi T."/>
            <person name="Mukai Y."/>
            <person name="Nagasaki H."/>
            <person name="Nagata Y."/>
            <person name="Naito S."/>
            <person name="Nakashima M."/>
            <person name="Nakama Y."/>
            <person name="Nakamichi Y."/>
            <person name="Nakamura M."/>
            <person name="Meguro A."/>
            <person name="Negishi M."/>
            <person name="Ohta I."/>
            <person name="Ohta T."/>
            <person name="Okamoto M."/>
            <person name="Ono N."/>
            <person name="Saji S."/>
            <person name="Sakaguchi M."/>
            <person name="Sakai K."/>
            <person name="Shibata M."/>
            <person name="Shimokawa T."/>
            <person name="Song J."/>
            <person name="Takazaki Y."/>
            <person name="Terasawa K."/>
            <person name="Tsugane M."/>
            <person name="Tsuji K."/>
            <person name="Ueda S."/>
            <person name="Waki K."/>
            <person name="Yamagata H."/>
            <person name="Yamamoto M."/>
            <person name="Yamamoto S."/>
            <person name="Yamane H."/>
            <person name="Yoshiki S."/>
            <person name="Yoshihara R."/>
            <person name="Yukawa K."/>
            <person name="Zhong H."/>
            <person name="Yano M."/>
            <person name="Yuan Q."/>
            <person name="Ouyang S."/>
            <person name="Liu J."/>
            <person name="Jones K.M."/>
            <person name="Gansberger K."/>
            <person name="Moffat K."/>
            <person name="Hill J."/>
            <person name="Bera J."/>
            <person name="Fadrosh D."/>
            <person name="Jin S."/>
            <person name="Johri S."/>
            <person name="Kim M."/>
            <person name="Overton L."/>
            <person name="Reardon M."/>
            <person name="Tsitrin T."/>
            <person name="Vuong H."/>
            <person name="Weaver B."/>
            <person name="Ciecko A."/>
            <person name="Tallon L."/>
            <person name="Jackson J."/>
            <person name="Pai G."/>
            <person name="Aken S.V."/>
            <person name="Utterback T."/>
            <person name="Reidmuller S."/>
            <person name="Feldblyum T."/>
            <person name="Hsiao J."/>
            <person name="Zismann V."/>
            <person name="Iobst S."/>
            <person name="de Vazeille A.R."/>
            <person name="Buell C.R."/>
            <person name="Ying K."/>
            <person name="Li Y."/>
            <person name="Lu T."/>
            <person name="Huang Y."/>
            <person name="Zhao Q."/>
            <person name="Feng Q."/>
            <person name="Zhang L."/>
            <person name="Zhu J."/>
            <person name="Weng Q."/>
            <person name="Mu J."/>
            <person name="Lu Y."/>
            <person name="Fan D."/>
            <person name="Liu Y."/>
            <person name="Guan J."/>
            <person name="Zhang Y."/>
            <person name="Yu S."/>
            <person name="Liu X."/>
            <person name="Zhang Y."/>
            <person name="Hong G."/>
            <person name="Han B."/>
            <person name="Choisne N."/>
            <person name="Demange N."/>
            <person name="Orjeda G."/>
            <person name="Samain S."/>
            <person name="Cattolico L."/>
            <person name="Pelletier E."/>
            <person name="Couloux A."/>
            <person name="Segurens B."/>
            <person name="Wincker P."/>
            <person name="D'Hont A."/>
            <person name="Scarpelli C."/>
            <person name="Weissenbach J."/>
            <person name="Salanoubat M."/>
            <person name="Quetier F."/>
            <person name="Yu Y."/>
            <person name="Kim H.R."/>
            <person name="Rambo T."/>
            <person name="Currie J."/>
            <person name="Collura K."/>
            <person name="Luo M."/>
            <person name="Yang T."/>
            <person name="Ammiraju J.S.S."/>
            <person name="Engler F."/>
            <person name="Soderlund C."/>
            <person name="Wing R.A."/>
            <person name="Palmer L.E."/>
            <person name="de la Bastide M."/>
            <person name="Spiegel L."/>
            <person name="Nascimento L."/>
            <person name="Zutavern T."/>
            <person name="O'Shaughnessy A."/>
            <person name="Dike S."/>
            <person name="Dedhia N."/>
            <person name="Preston R."/>
            <person name="Balija V."/>
            <person name="McCombie W.R."/>
            <person name="Chow T."/>
            <person name="Chen H."/>
            <person name="Chung M."/>
            <person name="Chen C."/>
            <person name="Shaw J."/>
            <person name="Wu H."/>
            <person name="Hsiao K."/>
            <person name="Chao Y."/>
            <person name="Chu M."/>
            <person name="Cheng C."/>
            <person name="Hour A."/>
            <person name="Lee P."/>
            <person name="Lin S."/>
            <person name="Lin Y."/>
            <person name="Liou J."/>
            <person name="Liu S."/>
            <person name="Hsing Y."/>
            <person name="Raghuvanshi S."/>
            <person name="Mohanty A."/>
            <person name="Bharti A.K."/>
            <person name="Gaur A."/>
            <person name="Gupta V."/>
            <person name="Kumar D."/>
            <person name="Ravi V."/>
            <person name="Vij S."/>
            <person name="Kapur A."/>
            <person name="Khurana P."/>
            <person name="Khurana P."/>
            <person name="Khurana J.P."/>
            <person name="Tyagi A.K."/>
            <person name="Gaikwad K."/>
            <person name="Singh A."/>
            <person name="Dalal V."/>
            <person name="Srivastava S."/>
            <person name="Dixit A."/>
            <person name="Pal A.K."/>
            <person name="Ghazi I.A."/>
            <person name="Yadav M."/>
            <person name="Pandit A."/>
            <person name="Bhargava A."/>
            <person name="Sureshbabu K."/>
            <person name="Batra K."/>
            <person name="Sharma T.R."/>
            <person name="Mohapatra T."/>
            <person name="Singh N.K."/>
            <person name="Messing J."/>
            <person name="Nelson A.B."/>
            <person name="Fuks G."/>
            <person name="Kavchok S."/>
            <person name="Keizer G."/>
            <person name="Linton E."/>
            <person name="Llaca V."/>
            <person name="Song R."/>
            <person name="Tanyolac B."/>
            <person name="Young S."/>
            <person name="Ho-Il K."/>
            <person name="Hahn J.H."/>
            <person name="Sangsakoo G."/>
            <person name="Vanavichit A."/>
            <person name="de Mattos Luiz.A.T."/>
            <person name="Zimmer P.D."/>
            <person name="Malone G."/>
            <person name="Dellagostin O."/>
            <person name="de Oliveira A.C."/>
            <person name="Bevan M."/>
            <person name="Bancroft I."/>
            <person name="Minx P."/>
            <person name="Cordum H."/>
            <person name="Wilson R."/>
            <person name="Cheng Z."/>
            <person name="Jin W."/>
            <person name="Jiang J."/>
            <person name="Leong S.A."/>
            <person name="Iwama H."/>
            <person name="Gojobori T."/>
            <person name="Itoh T."/>
            <person name="Niimura Y."/>
            <person name="Fujii Y."/>
            <person name="Habara T."/>
            <person name="Sakai H."/>
            <person name="Sato Y."/>
            <person name="Wilson G."/>
            <person name="Kumar K."/>
            <person name="McCouch S."/>
            <person name="Juretic N."/>
            <person name="Hoen D."/>
            <person name="Wright S."/>
            <person name="Bruskiewich R."/>
            <person name="Bureau T."/>
            <person name="Miyao A."/>
            <person name="Hirochika H."/>
            <person name="Nishikawa T."/>
            <person name="Kadowaki K."/>
            <person name="Sugiura M."/>
            <person name="Burr B."/>
            <person name="Sasaki T."/>
        </authorList>
    </citation>
    <scope>NUCLEOTIDE SEQUENCE [LARGE SCALE GENOMIC DNA]</scope>
    <source>
        <strain evidence="2">cv. Nipponbare</strain>
    </source>
</reference>
<gene>
    <name evidence="1" type="ordered locus">Os05g0124600</name>
</gene>